<proteinExistence type="predicted"/>
<organism evidence="2 3">
    <name type="scientific">Moraxella oculi</name>
    <dbReference type="NCBI Taxonomy" id="2940516"/>
    <lineage>
        <taxon>Bacteria</taxon>
        <taxon>Pseudomonadati</taxon>
        <taxon>Pseudomonadota</taxon>
        <taxon>Gammaproteobacteria</taxon>
        <taxon>Moraxellales</taxon>
        <taxon>Moraxellaceae</taxon>
        <taxon>Moraxella</taxon>
    </lineage>
</organism>
<evidence type="ECO:0000313" key="3">
    <source>
        <dbReference type="Proteomes" id="UP001624684"/>
    </source>
</evidence>
<gene>
    <name evidence="2" type="ORF">ACJHVH_04340</name>
</gene>
<name>A0ABW8U502_9GAMM</name>
<accession>A0ABW8U502</accession>
<comment type="caution">
    <text evidence="2">The sequence shown here is derived from an EMBL/GenBank/DDBJ whole genome shotgun (WGS) entry which is preliminary data.</text>
</comment>
<protein>
    <submittedName>
        <fullName evidence="2">Phage antirepressor N-terminal domain-containing protein</fullName>
    </submittedName>
</protein>
<dbReference type="Pfam" id="PF10547">
    <property type="entry name" value="P22_AR_N"/>
    <property type="match status" value="1"/>
</dbReference>
<dbReference type="Proteomes" id="UP001624684">
    <property type="component" value="Unassembled WGS sequence"/>
</dbReference>
<evidence type="ECO:0000259" key="1">
    <source>
        <dbReference type="Pfam" id="PF10547"/>
    </source>
</evidence>
<sequence length="274" mass="31496">MTNQIQTVNFHNQSLLTLQKDGIAYVAMKPICENIGLNWDAQRQRINRDEVLAQGTVIITAPTKGGLQEMLCLPIHYLNGWLFGVDTNRVKAEIKETLITYKRECYQALFDYWNNGVAVNPRATKDERKPLVQAVNMLVAETGAIYSNVWKMIHQRFDVGCVDELTNEQVYQAVEYVHGLVLQHVRKPVDNAMLYDVLADSAVHLRDYVRLIKQMKGIMFFDDEMGRNVHDFVVNNVRDIAQLAHDMKLTNKYGKPMFEPNRINYYGGNAIIMN</sequence>
<dbReference type="EMBL" id="JBJJXE010000004">
    <property type="protein sequence ID" value="MFL1732228.1"/>
    <property type="molecule type" value="Genomic_DNA"/>
</dbReference>
<reference evidence="2 3" key="1">
    <citation type="submission" date="2024-11" db="EMBL/GenBank/DDBJ databases">
        <title>First Report of Moraxella oculi in Brazil in an Infectious Bovine Keratoconjunctivitis Outbreak.</title>
        <authorList>
            <person name="Carvalho C.V."/>
            <person name="Domingues R."/>
            <person name="Coutinho C."/>
            <person name="Honorio N.T.B.S."/>
            <person name="Faza D.R.L.R."/>
            <person name="Carvalho W.A."/>
            <person name="Machado A.B.F."/>
            <person name="Martins M.F."/>
            <person name="Gaspar E.B."/>
        </authorList>
    </citation>
    <scope>NUCLEOTIDE SEQUENCE [LARGE SCALE GENOMIC DNA]</scope>
    <source>
        <strain evidence="2 3">2117LE</strain>
    </source>
</reference>
<dbReference type="PRINTS" id="PR01994">
    <property type="entry name" value="ANTIREPRESSR"/>
</dbReference>
<feature type="domain" description="Antirepressor protein ant N-terminal" evidence="1">
    <location>
        <begin position="7"/>
        <end position="118"/>
    </location>
</feature>
<dbReference type="RefSeq" id="WP_407068898.1">
    <property type="nucleotide sequence ID" value="NZ_JBJJXE010000004.1"/>
</dbReference>
<dbReference type="InterPro" id="IPR018875">
    <property type="entry name" value="Antirepressor_Ant_N"/>
</dbReference>
<evidence type="ECO:0000313" key="2">
    <source>
        <dbReference type="EMBL" id="MFL1732228.1"/>
    </source>
</evidence>
<keyword evidence="3" id="KW-1185">Reference proteome</keyword>